<keyword evidence="1" id="KW-0560">Oxidoreductase</keyword>
<evidence type="ECO:0000313" key="4">
    <source>
        <dbReference type="Proteomes" id="UP000240883"/>
    </source>
</evidence>
<dbReference type="STRING" id="1448308.A0A2T2NKN5"/>
<sequence>MASDSTRYSLQKSFPKTSKGASPYNIQLSAQDSPGNVHVEGLKEESANKASELLMLNHAKYHNMFHDAGFHITTCMLTGIYHIVHHLCTLWALGASTAEIQAAYDINKIFQLSTLHHNASVSIKLKDPAFFKEHLGQGEFYNDYLQFFQDEIADRGIEEVLKEYMFAGDERAEDILGRMHGGLVHPILHLGFGLEFNQPCLIAEALAAAAIHEHWPIPFHQTEAHISSHPTLPRLSYLEAMQALKSDPAISTSVLASDPPNKIIDGLFKRATAALPPVLAQWRVLPMQQDIDARTAEMVHGAVYVSASAQKPGKKPALDFFLLHSATLSVFYPVFARLEWLTLEQRARLLTWKGWVDMVMYAGCAVPDLHPERVASFVPKRPGGWEGVVLRARRYPDDGHTAKFVRAVMNAERVTGEYVSAHPGAEVEKMFPLKGGDWLQIAHMCMDSVERMLEPGYKLPEKEKKLYTKYLGVDEEVVKIICRFVRWAGVEGAWDDFPDEEGKARL</sequence>
<dbReference type="Pfam" id="PF14027">
    <property type="entry name" value="Questin_oxidase"/>
    <property type="match status" value="1"/>
</dbReference>
<organism evidence="3 4">
    <name type="scientific">Corynespora cassiicola Philippines</name>
    <dbReference type="NCBI Taxonomy" id="1448308"/>
    <lineage>
        <taxon>Eukaryota</taxon>
        <taxon>Fungi</taxon>
        <taxon>Dikarya</taxon>
        <taxon>Ascomycota</taxon>
        <taxon>Pezizomycotina</taxon>
        <taxon>Dothideomycetes</taxon>
        <taxon>Pleosporomycetidae</taxon>
        <taxon>Pleosporales</taxon>
        <taxon>Corynesporascaceae</taxon>
        <taxon>Corynespora</taxon>
    </lineage>
</organism>
<dbReference type="AlphaFoldDB" id="A0A2T2NKN5"/>
<gene>
    <name evidence="3" type="ORF">BS50DRAFT_495490</name>
</gene>
<evidence type="ECO:0000313" key="3">
    <source>
        <dbReference type="EMBL" id="PSN65992.1"/>
    </source>
</evidence>
<proteinExistence type="predicted"/>
<protein>
    <recommendedName>
        <fullName evidence="5">HypA-like protein</fullName>
    </recommendedName>
</protein>
<reference evidence="3 4" key="1">
    <citation type="journal article" date="2018" name="Front. Microbiol.">
        <title>Genome-Wide Analysis of Corynespora cassiicola Leaf Fall Disease Putative Effectors.</title>
        <authorList>
            <person name="Lopez D."/>
            <person name="Ribeiro S."/>
            <person name="Label P."/>
            <person name="Fumanal B."/>
            <person name="Venisse J.S."/>
            <person name="Kohler A."/>
            <person name="de Oliveira R.R."/>
            <person name="Labutti K."/>
            <person name="Lipzen A."/>
            <person name="Lail K."/>
            <person name="Bauer D."/>
            <person name="Ohm R.A."/>
            <person name="Barry K.W."/>
            <person name="Spatafora J."/>
            <person name="Grigoriev I.V."/>
            <person name="Martin F.M."/>
            <person name="Pujade-Renaud V."/>
        </authorList>
    </citation>
    <scope>NUCLEOTIDE SEQUENCE [LARGE SCALE GENOMIC DNA]</scope>
    <source>
        <strain evidence="3 4">Philippines</strain>
    </source>
</reference>
<dbReference type="EMBL" id="KZ678136">
    <property type="protein sequence ID" value="PSN65992.1"/>
    <property type="molecule type" value="Genomic_DNA"/>
</dbReference>
<dbReference type="PANTHER" id="PTHR35870:SF1">
    <property type="entry name" value="PROTEIN, PUTATIVE (AFU_ORTHOLOGUE AFUA_5G03330)-RELATED"/>
    <property type="match status" value="1"/>
</dbReference>
<evidence type="ECO:0008006" key="5">
    <source>
        <dbReference type="Google" id="ProtNLM"/>
    </source>
</evidence>
<keyword evidence="4" id="KW-1185">Reference proteome</keyword>
<dbReference type="OrthoDB" id="10004862at2759"/>
<name>A0A2T2NKN5_CORCC</name>
<dbReference type="GO" id="GO:0016491">
    <property type="term" value="F:oxidoreductase activity"/>
    <property type="evidence" value="ECO:0007669"/>
    <property type="project" value="UniProtKB-KW"/>
</dbReference>
<evidence type="ECO:0000256" key="2">
    <source>
        <dbReference type="SAM" id="MobiDB-lite"/>
    </source>
</evidence>
<evidence type="ECO:0000256" key="1">
    <source>
        <dbReference type="ARBA" id="ARBA00023002"/>
    </source>
</evidence>
<accession>A0A2T2NKN5</accession>
<dbReference type="Proteomes" id="UP000240883">
    <property type="component" value="Unassembled WGS sequence"/>
</dbReference>
<dbReference type="PANTHER" id="PTHR35870">
    <property type="entry name" value="PROTEIN, PUTATIVE (AFU_ORTHOLOGUE AFUA_5G03330)-RELATED"/>
    <property type="match status" value="1"/>
</dbReference>
<dbReference type="InterPro" id="IPR025337">
    <property type="entry name" value="Questin_oxidase-like"/>
</dbReference>
<feature type="region of interest" description="Disordered" evidence="2">
    <location>
        <begin position="1"/>
        <end position="23"/>
    </location>
</feature>